<dbReference type="PANTHER" id="PTHR46766:SF1">
    <property type="entry name" value="GLUTAMINE-RICH PROTEIN 2"/>
    <property type="match status" value="1"/>
</dbReference>
<dbReference type="InterPro" id="IPR000030">
    <property type="entry name" value="PPE_dom"/>
</dbReference>
<sequence length="354" mass="34167">MDVMGFEMLSPEVNSARMYTGAGSGPLYSAAAAWDGLAAELRASASSFYSVISDLADGWWAGAAAMAMGGIAAGFAGWLGATSTIAEGAAVQARAAAAAYETARTATVHPAEVTANRMQQLALVATNFLGQNTPAIAAADFVYIDMWVQDVIAMLGYLADAVSVAVSLTPFAALPADLAGLASQAAGVAQAIPLDALSQGVQLVSTSVGTALTPLSSLSSGGAPATDPLAGASEPSAMSAVAAVEAVKPGSGAGFGAAAGLGQARTIGGLSVPQGWLGSAPDGRVGSALPGTSLGGAAILANAEAAAGAGAGMPMMPMPTGGGANGGMPGRIIGGGGGSHVVQQRPGVIPRVGV</sequence>
<dbReference type="Gene3D" id="1.20.1260.20">
    <property type="entry name" value="PPE superfamily"/>
    <property type="match status" value="1"/>
</dbReference>
<dbReference type="Pfam" id="PF00823">
    <property type="entry name" value="PPE"/>
    <property type="match status" value="1"/>
</dbReference>
<feature type="domain" description="PPE" evidence="2">
    <location>
        <begin position="6"/>
        <end position="168"/>
    </location>
</feature>
<dbReference type="AlphaFoldDB" id="A0A1A6BJ07"/>
<name>A0A1A6BJ07_MYCGO</name>
<gene>
    <name evidence="4" type="ORF">A9W98_15565</name>
</gene>
<accession>A0A1A6BJ07</accession>
<dbReference type="InterPro" id="IPR022171">
    <property type="entry name" value="PPE_C"/>
</dbReference>
<evidence type="ECO:0000313" key="5">
    <source>
        <dbReference type="Proteomes" id="UP000093757"/>
    </source>
</evidence>
<evidence type="ECO:0000259" key="3">
    <source>
        <dbReference type="Pfam" id="PF12484"/>
    </source>
</evidence>
<dbReference type="GO" id="GO:0052572">
    <property type="term" value="P:response to host immune response"/>
    <property type="evidence" value="ECO:0007669"/>
    <property type="project" value="TreeGrafter"/>
</dbReference>
<feature type="domain" description="PPE family C-terminal" evidence="3">
    <location>
        <begin position="258"/>
        <end position="351"/>
    </location>
</feature>
<evidence type="ECO:0000259" key="2">
    <source>
        <dbReference type="Pfam" id="PF00823"/>
    </source>
</evidence>
<comment type="caution">
    <text evidence="4">The sequence shown here is derived from an EMBL/GenBank/DDBJ whole genome shotgun (WGS) entry which is preliminary data.</text>
</comment>
<proteinExistence type="inferred from homology"/>
<dbReference type="SUPFAM" id="SSF140459">
    <property type="entry name" value="PE/PPE dimer-like"/>
    <property type="match status" value="1"/>
</dbReference>
<evidence type="ECO:0008006" key="6">
    <source>
        <dbReference type="Google" id="ProtNLM"/>
    </source>
</evidence>
<evidence type="ECO:0000256" key="1">
    <source>
        <dbReference type="ARBA" id="ARBA00010652"/>
    </source>
</evidence>
<organism evidence="4 5">
    <name type="scientific">Mycobacterium gordonae</name>
    <dbReference type="NCBI Taxonomy" id="1778"/>
    <lineage>
        <taxon>Bacteria</taxon>
        <taxon>Bacillati</taxon>
        <taxon>Actinomycetota</taxon>
        <taxon>Actinomycetes</taxon>
        <taxon>Mycobacteriales</taxon>
        <taxon>Mycobacteriaceae</taxon>
        <taxon>Mycobacterium</taxon>
    </lineage>
</organism>
<reference evidence="4 5" key="1">
    <citation type="submission" date="2016-06" db="EMBL/GenBank/DDBJ databases">
        <authorList>
            <person name="Kjaerup R.B."/>
            <person name="Dalgaard T.S."/>
            <person name="Juul-Madsen H.R."/>
        </authorList>
    </citation>
    <scope>NUCLEOTIDE SEQUENCE [LARGE SCALE GENOMIC DNA]</scope>
    <source>
        <strain evidence="4 5">1245752.6</strain>
    </source>
</reference>
<dbReference type="Proteomes" id="UP000093757">
    <property type="component" value="Unassembled WGS sequence"/>
</dbReference>
<evidence type="ECO:0000313" key="4">
    <source>
        <dbReference type="EMBL" id="OBS02313.1"/>
    </source>
</evidence>
<protein>
    <recommendedName>
        <fullName evidence="6">PPE family protein</fullName>
    </recommendedName>
</protein>
<dbReference type="OrthoDB" id="4753779at2"/>
<dbReference type="EMBL" id="MAEM01000200">
    <property type="protein sequence ID" value="OBS02313.1"/>
    <property type="molecule type" value="Genomic_DNA"/>
</dbReference>
<dbReference type="InterPro" id="IPR038332">
    <property type="entry name" value="PPE_sf"/>
</dbReference>
<comment type="similarity">
    <text evidence="1">Belongs to the mycobacterial PPE family.</text>
</comment>
<dbReference type="PANTHER" id="PTHR46766">
    <property type="entry name" value="GLUTAMINE-RICH PROTEIN 2"/>
    <property type="match status" value="1"/>
</dbReference>
<dbReference type="Pfam" id="PF12484">
    <property type="entry name" value="PPE-SVP"/>
    <property type="match status" value="1"/>
</dbReference>